<feature type="non-terminal residue" evidence="6">
    <location>
        <position position="1"/>
    </location>
</feature>
<keyword evidence="4 5" id="KW-0472">Membrane</keyword>
<organism evidence="6">
    <name type="scientific">marine metagenome</name>
    <dbReference type="NCBI Taxonomy" id="408172"/>
    <lineage>
        <taxon>unclassified sequences</taxon>
        <taxon>metagenomes</taxon>
        <taxon>ecological metagenomes</taxon>
    </lineage>
</organism>
<dbReference type="EMBL" id="UINC01229939">
    <property type="protein sequence ID" value="SVE61861.1"/>
    <property type="molecule type" value="Genomic_DNA"/>
</dbReference>
<evidence type="ECO:0000256" key="1">
    <source>
        <dbReference type="ARBA" id="ARBA00004141"/>
    </source>
</evidence>
<feature type="transmembrane region" description="Helical" evidence="5">
    <location>
        <begin position="116"/>
        <end position="135"/>
    </location>
</feature>
<accession>A0A383EYN2</accession>
<gene>
    <name evidence="6" type="ORF">METZ01_LOCUS514715</name>
</gene>
<dbReference type="PANTHER" id="PTHR11785:SF512">
    <property type="entry name" value="SOBREMESA, ISOFORM B"/>
    <property type="match status" value="1"/>
</dbReference>
<keyword evidence="3 5" id="KW-1133">Transmembrane helix</keyword>
<sequence>YSHLLMPDMPDQDMLIAIVLTVAFGMLQWRGVRWGSYIHNVSTIIKTLIFVCLIGACFLVEIDVSEASPPVLSSGYSIFGAFIISLQGVIYAYSGWEFSAYFSEEVKNPGRNLPKAMFGGVLFVIGVYLIVNFALLRMLPMHQIAGSELAIGIVVENIFGPAAQTLLTAIFTGYMIIGLNLGYMIASRVVYAMSVDGLFMDRATDVNEGGTPTNALLATVVMALLLLGT</sequence>
<evidence type="ECO:0000256" key="2">
    <source>
        <dbReference type="ARBA" id="ARBA00022692"/>
    </source>
</evidence>
<feature type="transmembrane region" description="Helical" evidence="5">
    <location>
        <begin position="14"/>
        <end position="32"/>
    </location>
</feature>
<reference evidence="6" key="1">
    <citation type="submission" date="2018-05" db="EMBL/GenBank/DDBJ databases">
        <authorList>
            <person name="Lanie J.A."/>
            <person name="Ng W.-L."/>
            <person name="Kazmierczak K.M."/>
            <person name="Andrzejewski T.M."/>
            <person name="Davidsen T.M."/>
            <person name="Wayne K.J."/>
            <person name="Tettelin H."/>
            <person name="Glass J.I."/>
            <person name="Rusch D."/>
            <person name="Podicherti R."/>
            <person name="Tsui H.-C.T."/>
            <person name="Winkler M.E."/>
        </authorList>
    </citation>
    <scope>NUCLEOTIDE SEQUENCE</scope>
</reference>
<name>A0A383EYN2_9ZZZZ</name>
<dbReference type="InterPro" id="IPR050598">
    <property type="entry name" value="AminoAcid_Transporter"/>
</dbReference>
<comment type="subcellular location">
    <subcellularLocation>
        <location evidence="1">Membrane</location>
        <topology evidence="1">Multi-pass membrane protein</topology>
    </subcellularLocation>
</comment>
<dbReference type="Pfam" id="PF13520">
    <property type="entry name" value="AA_permease_2"/>
    <property type="match status" value="1"/>
</dbReference>
<dbReference type="PANTHER" id="PTHR11785">
    <property type="entry name" value="AMINO ACID TRANSPORTER"/>
    <property type="match status" value="1"/>
</dbReference>
<feature type="transmembrane region" description="Helical" evidence="5">
    <location>
        <begin position="44"/>
        <end position="62"/>
    </location>
</feature>
<evidence type="ECO:0000256" key="4">
    <source>
        <dbReference type="ARBA" id="ARBA00023136"/>
    </source>
</evidence>
<dbReference type="GO" id="GO:0016020">
    <property type="term" value="C:membrane"/>
    <property type="evidence" value="ECO:0007669"/>
    <property type="project" value="UniProtKB-SubCell"/>
</dbReference>
<evidence type="ECO:0000256" key="3">
    <source>
        <dbReference type="ARBA" id="ARBA00022989"/>
    </source>
</evidence>
<evidence type="ECO:0008006" key="7">
    <source>
        <dbReference type="Google" id="ProtNLM"/>
    </source>
</evidence>
<keyword evidence="2 5" id="KW-0812">Transmembrane</keyword>
<feature type="transmembrane region" description="Helical" evidence="5">
    <location>
        <begin position="74"/>
        <end position="96"/>
    </location>
</feature>
<dbReference type="AlphaFoldDB" id="A0A383EYN2"/>
<protein>
    <recommendedName>
        <fullName evidence="7">Amino acid permease/ SLC12A domain-containing protein</fullName>
    </recommendedName>
</protein>
<dbReference type="GO" id="GO:0015179">
    <property type="term" value="F:L-amino acid transmembrane transporter activity"/>
    <property type="evidence" value="ECO:0007669"/>
    <property type="project" value="TreeGrafter"/>
</dbReference>
<evidence type="ECO:0000256" key="5">
    <source>
        <dbReference type="SAM" id="Phobius"/>
    </source>
</evidence>
<dbReference type="Gene3D" id="1.20.1740.10">
    <property type="entry name" value="Amino acid/polyamine transporter I"/>
    <property type="match status" value="1"/>
</dbReference>
<feature type="non-terminal residue" evidence="6">
    <location>
        <position position="229"/>
    </location>
</feature>
<proteinExistence type="predicted"/>
<feature type="transmembrane region" description="Helical" evidence="5">
    <location>
        <begin position="166"/>
        <end position="191"/>
    </location>
</feature>
<dbReference type="InterPro" id="IPR002293">
    <property type="entry name" value="AA/rel_permease1"/>
</dbReference>
<evidence type="ECO:0000313" key="6">
    <source>
        <dbReference type="EMBL" id="SVE61861.1"/>
    </source>
</evidence>